<dbReference type="EMBL" id="OW152828">
    <property type="protein sequence ID" value="CAH2045802.1"/>
    <property type="molecule type" value="Genomic_DNA"/>
</dbReference>
<evidence type="ECO:0000256" key="6">
    <source>
        <dbReference type="RuleBase" id="RU363034"/>
    </source>
</evidence>
<name>A0ABN8I2C1_9NEOP</name>
<keyword evidence="3 6" id="KW-0378">Hydrolase</keyword>
<dbReference type="PROSITE" id="PS50240">
    <property type="entry name" value="TRYPSIN_DOM"/>
    <property type="match status" value="1"/>
</dbReference>
<reference evidence="9" key="1">
    <citation type="submission" date="2022-03" db="EMBL/GenBank/DDBJ databases">
        <authorList>
            <person name="Martin H S."/>
        </authorList>
    </citation>
    <scope>NUCLEOTIDE SEQUENCE</scope>
</reference>
<dbReference type="InterPro" id="IPR001254">
    <property type="entry name" value="Trypsin_dom"/>
</dbReference>
<dbReference type="InterPro" id="IPR001314">
    <property type="entry name" value="Peptidase_S1A"/>
</dbReference>
<keyword evidence="5" id="KW-1015">Disulfide bond</keyword>
<feature type="domain" description="Peptidase S1" evidence="8">
    <location>
        <begin position="29"/>
        <end position="423"/>
    </location>
</feature>
<evidence type="ECO:0000313" key="9">
    <source>
        <dbReference type="EMBL" id="CAH2045802.1"/>
    </source>
</evidence>
<dbReference type="PANTHER" id="PTHR24276">
    <property type="entry name" value="POLYSERASE-RELATED"/>
    <property type="match status" value="1"/>
</dbReference>
<sequence length="431" mass="47419">MRSGNRAGITLFVAYFSLSQCSGDIEPFVVGGGFANIAKYPHSVFLTIDCVTNSWICGSSILNQRILLSAAHCLVGCRRSWDIEAFAGHEDLTKVNVVRSVIKFVQHEKYNDKVMTNDIALLGLDGNLPLGRYIKRVIIRRWHSPDAVANVAGWGVVNRITNKDSMVLKTARQRLMSPRSCARYGRLSFGMMCARSPEKNTSPASGDSGSALITADSQQIDCNGKWICGSSVLNQKILLTAAHCLFGCEVKGRIDAFAGHENIRQVKVKRKAQKIIIHERYNDKTIINDIGLILLQGNLPLGDSIKRVIITKQDNTGLQGVVAGWGVVNDGTKQGTALLKWAKQTVRSKQTCLKLGNLLPGVMCAGSVYSKYARPSQGDSGSALIAPKYRQIGIVSFRYSTYPGLVIYTNISYHLEWIKKKSRALYCGKKM</sequence>
<feature type="non-terminal residue" evidence="9">
    <location>
        <position position="431"/>
    </location>
</feature>
<dbReference type="SUPFAM" id="SSF50494">
    <property type="entry name" value="Trypsin-like serine proteases"/>
    <property type="match status" value="2"/>
</dbReference>
<dbReference type="PRINTS" id="PR00722">
    <property type="entry name" value="CHYMOTRYPSIN"/>
</dbReference>
<dbReference type="InterPro" id="IPR033116">
    <property type="entry name" value="TRYPSIN_SER"/>
</dbReference>
<evidence type="ECO:0000256" key="5">
    <source>
        <dbReference type="ARBA" id="ARBA00023157"/>
    </source>
</evidence>
<protein>
    <recommendedName>
        <fullName evidence="8">Peptidase S1 domain-containing protein</fullName>
    </recommendedName>
</protein>
<evidence type="ECO:0000313" key="10">
    <source>
        <dbReference type="Proteomes" id="UP000837857"/>
    </source>
</evidence>
<dbReference type="PANTHER" id="PTHR24276:SF91">
    <property type="entry name" value="AT26814P-RELATED"/>
    <property type="match status" value="1"/>
</dbReference>
<dbReference type="SMART" id="SM00020">
    <property type="entry name" value="Tryp_SPc"/>
    <property type="match status" value="2"/>
</dbReference>
<evidence type="ECO:0000256" key="2">
    <source>
        <dbReference type="ARBA" id="ARBA00022670"/>
    </source>
</evidence>
<dbReference type="CDD" id="cd00190">
    <property type="entry name" value="Tryp_SPc"/>
    <property type="match status" value="1"/>
</dbReference>
<dbReference type="InterPro" id="IPR043504">
    <property type="entry name" value="Peptidase_S1_PA_chymotrypsin"/>
</dbReference>
<comment type="similarity">
    <text evidence="1">Belongs to the peptidase S1 family.</text>
</comment>
<evidence type="ECO:0000256" key="7">
    <source>
        <dbReference type="SAM" id="SignalP"/>
    </source>
</evidence>
<dbReference type="Proteomes" id="UP000837857">
    <property type="component" value="Chromosome 16"/>
</dbReference>
<keyword evidence="4 6" id="KW-0720">Serine protease</keyword>
<organism evidence="9 10">
    <name type="scientific">Iphiclides podalirius</name>
    <name type="common">scarce swallowtail</name>
    <dbReference type="NCBI Taxonomy" id="110791"/>
    <lineage>
        <taxon>Eukaryota</taxon>
        <taxon>Metazoa</taxon>
        <taxon>Ecdysozoa</taxon>
        <taxon>Arthropoda</taxon>
        <taxon>Hexapoda</taxon>
        <taxon>Insecta</taxon>
        <taxon>Pterygota</taxon>
        <taxon>Neoptera</taxon>
        <taxon>Endopterygota</taxon>
        <taxon>Lepidoptera</taxon>
        <taxon>Glossata</taxon>
        <taxon>Ditrysia</taxon>
        <taxon>Papilionoidea</taxon>
        <taxon>Papilionidae</taxon>
        <taxon>Papilioninae</taxon>
        <taxon>Iphiclides</taxon>
    </lineage>
</organism>
<dbReference type="PROSITE" id="PS00134">
    <property type="entry name" value="TRYPSIN_HIS"/>
    <property type="match status" value="2"/>
</dbReference>
<dbReference type="Pfam" id="PF00089">
    <property type="entry name" value="Trypsin"/>
    <property type="match status" value="2"/>
</dbReference>
<keyword evidence="7" id="KW-0732">Signal</keyword>
<feature type="chain" id="PRO_5045744310" description="Peptidase S1 domain-containing protein" evidence="7">
    <location>
        <begin position="24"/>
        <end position="431"/>
    </location>
</feature>
<evidence type="ECO:0000259" key="8">
    <source>
        <dbReference type="PROSITE" id="PS50240"/>
    </source>
</evidence>
<keyword evidence="10" id="KW-1185">Reference proteome</keyword>
<accession>A0ABN8I2C1</accession>
<dbReference type="Gene3D" id="2.40.10.10">
    <property type="entry name" value="Trypsin-like serine proteases"/>
    <property type="match status" value="3"/>
</dbReference>
<dbReference type="InterPro" id="IPR009003">
    <property type="entry name" value="Peptidase_S1_PA"/>
</dbReference>
<gene>
    <name evidence="9" type="ORF">IPOD504_LOCUS5234</name>
</gene>
<feature type="signal peptide" evidence="7">
    <location>
        <begin position="1"/>
        <end position="23"/>
    </location>
</feature>
<dbReference type="InterPro" id="IPR050430">
    <property type="entry name" value="Peptidase_S1"/>
</dbReference>
<evidence type="ECO:0000256" key="3">
    <source>
        <dbReference type="ARBA" id="ARBA00022801"/>
    </source>
</evidence>
<proteinExistence type="inferred from homology"/>
<dbReference type="PROSITE" id="PS00135">
    <property type="entry name" value="TRYPSIN_SER"/>
    <property type="match status" value="1"/>
</dbReference>
<keyword evidence="2 6" id="KW-0645">Protease</keyword>
<evidence type="ECO:0000256" key="1">
    <source>
        <dbReference type="ARBA" id="ARBA00007664"/>
    </source>
</evidence>
<evidence type="ECO:0000256" key="4">
    <source>
        <dbReference type="ARBA" id="ARBA00022825"/>
    </source>
</evidence>
<dbReference type="InterPro" id="IPR018114">
    <property type="entry name" value="TRYPSIN_HIS"/>
</dbReference>